<evidence type="ECO:0000256" key="1">
    <source>
        <dbReference type="ARBA" id="ARBA00007381"/>
    </source>
</evidence>
<dbReference type="Pfam" id="PF00012">
    <property type="entry name" value="HSP70"/>
    <property type="match status" value="2"/>
</dbReference>
<organism evidence="4">
    <name type="scientific">uncultured Thermomicrobiales bacterium</name>
    <dbReference type="NCBI Taxonomy" id="1645740"/>
    <lineage>
        <taxon>Bacteria</taxon>
        <taxon>Pseudomonadati</taxon>
        <taxon>Thermomicrobiota</taxon>
        <taxon>Thermomicrobia</taxon>
        <taxon>Thermomicrobiales</taxon>
        <taxon>environmental samples</taxon>
    </lineage>
</organism>
<evidence type="ECO:0000256" key="2">
    <source>
        <dbReference type="ARBA" id="ARBA00022741"/>
    </source>
</evidence>
<dbReference type="PROSITE" id="PS00329">
    <property type="entry name" value="HSP70_2"/>
    <property type="match status" value="1"/>
</dbReference>
<evidence type="ECO:0000256" key="3">
    <source>
        <dbReference type="ARBA" id="ARBA00022840"/>
    </source>
</evidence>
<gene>
    <name evidence="4" type="ORF">AVDCRST_MAG18-2624</name>
</gene>
<dbReference type="Gene3D" id="3.30.420.40">
    <property type="match status" value="3"/>
</dbReference>
<evidence type="ECO:0000313" key="4">
    <source>
        <dbReference type="EMBL" id="CAA9576604.1"/>
    </source>
</evidence>
<dbReference type="InterPro" id="IPR018181">
    <property type="entry name" value="Heat_shock_70_CS"/>
</dbReference>
<dbReference type="AlphaFoldDB" id="A0A6J4VES0"/>
<dbReference type="SUPFAM" id="SSF53067">
    <property type="entry name" value="Actin-like ATPase domain"/>
    <property type="match status" value="2"/>
</dbReference>
<dbReference type="EMBL" id="CADCWN010000202">
    <property type="protein sequence ID" value="CAA9576604.1"/>
    <property type="molecule type" value="Genomic_DNA"/>
</dbReference>
<sequence length="455" mass="50003">MSDEIAVGFDFGTSNSAIAVVEPGERAPRLLHLDRGNPESTLVPTLLYIERGGATHLGQDAINAFVRLEAGRTTIRQQVAVEREIDTVFGREVVRFNIDVGQPGRFFQALKSYLADASYQGTDTFGQFRTLEDLIALFLVEMRRRAEEALGRPISRATIGRPVHWAENDPDGDTLALERMEAALATAGFGEVTFVPEPIAAGLHFASTLPRASNVIVFDFGGGTLDVTVMRIGGGAREVLSTAGIPLGGNTLDEDIMDRRLLKYFGEDLHWGEQRLPMPRHIIEAIRRWYTIPVLNDIRVINFLDSLTHQTDRAAQRQVRALIALVRGNYGWPLFREVERVKIGLSRCERDQVAFFEEAIAINEPITRKEFDALIGSRVRQAERCLDAALRAAGVAPGQIDAVLRTGGSSGIPRFQRMLSEKFGAEKLRFQDAFTSVATGLALSAAGQGTSARTA</sequence>
<dbReference type="InterPro" id="IPR043129">
    <property type="entry name" value="ATPase_NBD"/>
</dbReference>
<dbReference type="GO" id="GO:0140662">
    <property type="term" value="F:ATP-dependent protein folding chaperone"/>
    <property type="evidence" value="ECO:0007669"/>
    <property type="project" value="InterPro"/>
</dbReference>
<dbReference type="GO" id="GO:0005524">
    <property type="term" value="F:ATP binding"/>
    <property type="evidence" value="ECO:0007669"/>
    <property type="project" value="UniProtKB-KW"/>
</dbReference>
<reference evidence="4" key="1">
    <citation type="submission" date="2020-02" db="EMBL/GenBank/DDBJ databases">
        <authorList>
            <person name="Meier V. D."/>
        </authorList>
    </citation>
    <scope>NUCLEOTIDE SEQUENCE</scope>
    <source>
        <strain evidence="4">AVDCRST_MAG18</strain>
    </source>
</reference>
<accession>A0A6J4VES0</accession>
<comment type="similarity">
    <text evidence="1">Belongs to the heat shock protein 70 family.</text>
</comment>
<protein>
    <submittedName>
        <fullName evidence="4">Uncharacterized chaperone protein YegD</fullName>
    </submittedName>
</protein>
<dbReference type="PANTHER" id="PTHR19375">
    <property type="entry name" value="HEAT SHOCK PROTEIN 70KDA"/>
    <property type="match status" value="1"/>
</dbReference>
<keyword evidence="2" id="KW-0547">Nucleotide-binding</keyword>
<proteinExistence type="inferred from homology"/>
<keyword evidence="3" id="KW-0067">ATP-binding</keyword>
<dbReference type="InterPro" id="IPR013126">
    <property type="entry name" value="Hsp_70_fam"/>
</dbReference>
<name>A0A6J4VES0_9BACT</name>